<dbReference type="OrthoDB" id="4548523at2"/>
<gene>
    <name evidence="2" type="ORF">CZ674_08790</name>
</gene>
<feature type="region of interest" description="Disordered" evidence="1">
    <location>
        <begin position="195"/>
        <end position="216"/>
    </location>
</feature>
<dbReference type="Pfam" id="PF04978">
    <property type="entry name" value="MST"/>
    <property type="match status" value="1"/>
</dbReference>
<sequence>MNASNDAKADLKRYLQSTRSALLWKLEGLSERQMREPHTPTGMNLLGIVKHCANVEVGYFGETFGREWPHPEQVVTEAQWSQDTQADWFATAAESSEDIVDLYLRIWAFADETIDALPLDAEGTVAHWPEGRNTVTLHQMLIHVLTDVTRHAGHADIIREQTDGDTGLSQNNTNMPDDVDWPAYVEKLRQLAIASDAQTPAAAADDRARKQPLRQQ</sequence>
<dbReference type="Gene3D" id="1.20.120.450">
    <property type="entry name" value="dinb family like domain"/>
    <property type="match status" value="1"/>
</dbReference>
<dbReference type="GeneID" id="303173306"/>
<organism evidence="2 3">
    <name type="scientific">Agrococcus casei LMG 22410</name>
    <dbReference type="NCBI Taxonomy" id="1255656"/>
    <lineage>
        <taxon>Bacteria</taxon>
        <taxon>Bacillati</taxon>
        <taxon>Actinomycetota</taxon>
        <taxon>Actinomycetes</taxon>
        <taxon>Micrococcales</taxon>
        <taxon>Microbacteriaceae</taxon>
        <taxon>Agrococcus</taxon>
    </lineage>
</organism>
<keyword evidence="3" id="KW-1185">Reference proteome</keyword>
<dbReference type="AlphaFoldDB" id="A0A1R4G518"/>
<dbReference type="InterPro" id="IPR007061">
    <property type="entry name" value="MST-like"/>
</dbReference>
<name>A0A1R4G518_9MICO</name>
<dbReference type="EMBL" id="FUHU01000038">
    <property type="protein sequence ID" value="SJM63246.1"/>
    <property type="molecule type" value="Genomic_DNA"/>
</dbReference>
<reference evidence="2 3" key="1">
    <citation type="submission" date="2017-02" db="EMBL/GenBank/DDBJ databases">
        <authorList>
            <person name="Peterson S.W."/>
        </authorList>
    </citation>
    <scope>NUCLEOTIDE SEQUENCE [LARGE SCALE GENOMIC DNA]</scope>
    <source>
        <strain evidence="2 3">LMG 22410</strain>
    </source>
</reference>
<accession>A0A1R4G518</accession>
<dbReference type="Proteomes" id="UP000195787">
    <property type="component" value="Unassembled WGS sequence"/>
</dbReference>
<evidence type="ECO:0000313" key="2">
    <source>
        <dbReference type="EMBL" id="SJM63246.1"/>
    </source>
</evidence>
<dbReference type="RefSeq" id="WP_086992178.1">
    <property type="nucleotide sequence ID" value="NZ_FUHU01000038.1"/>
</dbReference>
<evidence type="ECO:0008006" key="4">
    <source>
        <dbReference type="Google" id="ProtNLM"/>
    </source>
</evidence>
<dbReference type="InterPro" id="IPR034660">
    <property type="entry name" value="DinB/YfiT-like"/>
</dbReference>
<protein>
    <recommendedName>
        <fullName evidence="4">Type I restriction-modification system methyltransferase subunit</fullName>
    </recommendedName>
</protein>
<dbReference type="SUPFAM" id="SSF109854">
    <property type="entry name" value="DinB/YfiT-like putative metalloenzymes"/>
    <property type="match status" value="1"/>
</dbReference>
<evidence type="ECO:0000313" key="3">
    <source>
        <dbReference type="Proteomes" id="UP000195787"/>
    </source>
</evidence>
<evidence type="ECO:0000256" key="1">
    <source>
        <dbReference type="SAM" id="MobiDB-lite"/>
    </source>
</evidence>
<proteinExistence type="predicted"/>